<dbReference type="InterPro" id="IPR055344">
    <property type="entry name" value="SecD_SecF_C_bact"/>
</dbReference>
<evidence type="ECO:0000313" key="12">
    <source>
        <dbReference type="Proteomes" id="UP000266934"/>
    </source>
</evidence>
<comment type="function">
    <text evidence="9">Part of the Sec protein translocase complex. Interacts with the SecYEG preprotein conducting channel. SecDF uses the proton motive force (PMF) to complete protein translocation after the ATP-dependent function of SecA.</text>
</comment>
<dbReference type="PRINTS" id="PR01755">
    <property type="entry name" value="SECFTRNLCASE"/>
</dbReference>
<keyword evidence="5 9" id="KW-0653">Protein transport</keyword>
<dbReference type="Pfam" id="PF02355">
    <property type="entry name" value="SecD_SecF_C"/>
    <property type="match status" value="1"/>
</dbReference>
<evidence type="ECO:0000256" key="2">
    <source>
        <dbReference type="ARBA" id="ARBA00022448"/>
    </source>
</evidence>
<keyword evidence="2 9" id="KW-0813">Transport</keyword>
<protein>
    <recommendedName>
        <fullName evidence="9">Protein-export membrane protein SecF</fullName>
    </recommendedName>
</protein>
<evidence type="ECO:0000256" key="5">
    <source>
        <dbReference type="ARBA" id="ARBA00022927"/>
    </source>
</evidence>
<dbReference type="InterPro" id="IPR005665">
    <property type="entry name" value="SecF_bac"/>
</dbReference>
<dbReference type="AlphaFoldDB" id="A0A348FZI0"/>
<dbReference type="NCBIfam" id="TIGR00966">
    <property type="entry name" value="transloc_SecF"/>
    <property type="match status" value="1"/>
</dbReference>
<evidence type="ECO:0000256" key="9">
    <source>
        <dbReference type="HAMAP-Rule" id="MF_01464"/>
    </source>
</evidence>
<keyword evidence="8 9" id="KW-0472">Membrane</keyword>
<name>A0A348FZI0_9HYPH</name>
<proteinExistence type="inferred from homology"/>
<dbReference type="SUPFAM" id="SSF82866">
    <property type="entry name" value="Multidrug efflux transporter AcrB transmembrane domain"/>
    <property type="match status" value="1"/>
</dbReference>
<sequence length="315" mass="34172">MRLLRLVPANTKLPFMAWRRLSFPLSAVLSIASLLLFLTVGMNFGIDFVGGTMIEVQSKSGPANVGEMRSKLGSLDLGDVQIQQFGPPTDVLIRVQTQPGGDAAQQAVVDKVKAALGDSVEYRRVEVVGPQVSKELVQGGTIGVVFAIFGIILYLWFRFEWQFAIGAMVSTMHDIVLTIGFFAVTQIEFNSTSIAAILTILGYSVNDTVVIYDRIREMLRKYKRISTEELLDIAMNSTLSRTIYTGSTTLLAMIALYAFGGEVIRSFTAAIIFGVVIGTYSSAFIAAPFLIYLGVRTQGQGKDADTAETAAPAKA</sequence>
<comment type="similarity">
    <text evidence="9">Belongs to the SecD/SecF family. SecF subfamily.</text>
</comment>
<dbReference type="OrthoDB" id="9774769at2"/>
<dbReference type="GO" id="GO:0006605">
    <property type="term" value="P:protein targeting"/>
    <property type="evidence" value="ECO:0007669"/>
    <property type="project" value="UniProtKB-UniRule"/>
</dbReference>
<keyword evidence="7 9" id="KW-0811">Translocation</keyword>
<dbReference type="HAMAP" id="MF_01464_B">
    <property type="entry name" value="SecF_B"/>
    <property type="match status" value="1"/>
</dbReference>
<dbReference type="PANTHER" id="PTHR30081:SF8">
    <property type="entry name" value="PROTEIN TRANSLOCASE SUBUNIT SECF"/>
    <property type="match status" value="1"/>
</dbReference>
<dbReference type="Gene3D" id="1.20.1640.10">
    <property type="entry name" value="Multidrug efflux transporter AcrB transmembrane domain"/>
    <property type="match status" value="1"/>
</dbReference>
<dbReference type="RefSeq" id="WP_126398794.1">
    <property type="nucleotide sequence ID" value="NZ_AP018907.1"/>
</dbReference>
<feature type="transmembrane region" description="Helical" evidence="9">
    <location>
        <begin position="21"/>
        <end position="46"/>
    </location>
</feature>
<keyword evidence="6 9" id="KW-1133">Transmembrane helix</keyword>
<dbReference type="InterPro" id="IPR048634">
    <property type="entry name" value="SecD_SecF_C"/>
</dbReference>
<dbReference type="PANTHER" id="PTHR30081">
    <property type="entry name" value="PROTEIN-EXPORT MEMBRANE PROTEIN SEC"/>
    <property type="match status" value="1"/>
</dbReference>
<feature type="transmembrane region" description="Helical" evidence="9">
    <location>
        <begin position="136"/>
        <end position="156"/>
    </location>
</feature>
<dbReference type="NCBIfam" id="TIGR00916">
    <property type="entry name" value="2A0604s01"/>
    <property type="match status" value="1"/>
</dbReference>
<evidence type="ECO:0000256" key="6">
    <source>
        <dbReference type="ARBA" id="ARBA00022989"/>
    </source>
</evidence>
<dbReference type="KEGG" id="blag:BLTE_13980"/>
<evidence type="ECO:0000259" key="10">
    <source>
        <dbReference type="Pfam" id="PF02355"/>
    </source>
</evidence>
<comment type="subunit">
    <text evidence="9">Forms a complex with SecD. Part of the essential Sec protein translocation apparatus which comprises SecA, SecYEG and auxiliary proteins SecDF-YajC and YidC.</text>
</comment>
<comment type="subcellular location">
    <subcellularLocation>
        <location evidence="1 9">Cell membrane</location>
        <topology evidence="1 9">Multi-pass membrane protein</topology>
    </subcellularLocation>
</comment>
<dbReference type="InterPro" id="IPR022646">
    <property type="entry name" value="SecD/SecF_CS"/>
</dbReference>
<keyword evidence="12" id="KW-1185">Reference proteome</keyword>
<evidence type="ECO:0000256" key="4">
    <source>
        <dbReference type="ARBA" id="ARBA00022692"/>
    </source>
</evidence>
<feature type="domain" description="Protein export membrane protein SecD/SecF C-terminal" evidence="10">
    <location>
        <begin position="111"/>
        <end position="294"/>
    </location>
</feature>
<keyword evidence="4 9" id="KW-0812">Transmembrane</keyword>
<evidence type="ECO:0000313" key="11">
    <source>
        <dbReference type="EMBL" id="BBF92713.1"/>
    </source>
</evidence>
<dbReference type="GO" id="GO:0005886">
    <property type="term" value="C:plasma membrane"/>
    <property type="evidence" value="ECO:0007669"/>
    <property type="project" value="UniProtKB-SubCell"/>
</dbReference>
<feature type="transmembrane region" description="Helical" evidence="9">
    <location>
        <begin position="233"/>
        <end position="259"/>
    </location>
</feature>
<feature type="transmembrane region" description="Helical" evidence="9">
    <location>
        <begin position="193"/>
        <end position="212"/>
    </location>
</feature>
<dbReference type="InterPro" id="IPR022645">
    <property type="entry name" value="SecD/SecF_bac"/>
</dbReference>
<dbReference type="GO" id="GO:0043952">
    <property type="term" value="P:protein transport by the Sec complex"/>
    <property type="evidence" value="ECO:0007669"/>
    <property type="project" value="UniProtKB-UniRule"/>
</dbReference>
<gene>
    <name evidence="9" type="primary">secF</name>
    <name evidence="11" type="ORF">BLTE_13980</name>
</gene>
<dbReference type="GO" id="GO:0065002">
    <property type="term" value="P:intracellular protein transmembrane transport"/>
    <property type="evidence" value="ECO:0007669"/>
    <property type="project" value="UniProtKB-UniRule"/>
</dbReference>
<dbReference type="Proteomes" id="UP000266934">
    <property type="component" value="Chromosome"/>
</dbReference>
<dbReference type="Pfam" id="PF07549">
    <property type="entry name" value="Sec_GG"/>
    <property type="match status" value="1"/>
</dbReference>
<evidence type="ECO:0000256" key="3">
    <source>
        <dbReference type="ARBA" id="ARBA00022475"/>
    </source>
</evidence>
<dbReference type="InterPro" id="IPR022813">
    <property type="entry name" value="SecD/SecF_arch_bac"/>
</dbReference>
<evidence type="ECO:0000256" key="1">
    <source>
        <dbReference type="ARBA" id="ARBA00004651"/>
    </source>
</evidence>
<organism evidence="11 12">
    <name type="scientific">Blastochloris tepida</name>
    <dbReference type="NCBI Taxonomy" id="2233851"/>
    <lineage>
        <taxon>Bacteria</taxon>
        <taxon>Pseudomonadati</taxon>
        <taxon>Pseudomonadota</taxon>
        <taxon>Alphaproteobacteria</taxon>
        <taxon>Hyphomicrobiales</taxon>
        <taxon>Blastochloridaceae</taxon>
        <taxon>Blastochloris</taxon>
    </lineage>
</organism>
<reference evidence="11 12" key="1">
    <citation type="submission" date="2018-08" db="EMBL/GenBank/DDBJ databases">
        <title>Complete genome sequencing of Blastochloris tepida GI.</title>
        <authorList>
            <person name="Tsukatani Y."/>
            <person name="Mori H."/>
        </authorList>
    </citation>
    <scope>NUCLEOTIDE SEQUENCE [LARGE SCALE GENOMIC DNA]</scope>
    <source>
        <strain evidence="11 12">GI</strain>
    </source>
</reference>
<accession>A0A348FZI0</accession>
<keyword evidence="3 9" id="KW-1003">Cell membrane</keyword>
<evidence type="ECO:0000256" key="7">
    <source>
        <dbReference type="ARBA" id="ARBA00023010"/>
    </source>
</evidence>
<feature type="transmembrane region" description="Helical" evidence="9">
    <location>
        <begin position="271"/>
        <end position="293"/>
    </location>
</feature>
<feature type="transmembrane region" description="Helical" evidence="9">
    <location>
        <begin position="163"/>
        <end position="187"/>
    </location>
</feature>
<dbReference type="EMBL" id="AP018907">
    <property type="protein sequence ID" value="BBF92713.1"/>
    <property type="molecule type" value="Genomic_DNA"/>
</dbReference>
<evidence type="ECO:0000256" key="8">
    <source>
        <dbReference type="ARBA" id="ARBA00023136"/>
    </source>
</evidence>
<dbReference type="GO" id="GO:0015450">
    <property type="term" value="F:protein-transporting ATPase activity"/>
    <property type="evidence" value="ECO:0007669"/>
    <property type="project" value="InterPro"/>
</dbReference>